<dbReference type="InterPro" id="IPR015376">
    <property type="entry name" value="Znr_NADH_PPase"/>
</dbReference>
<dbReference type="Proteomes" id="UP000038011">
    <property type="component" value="Unassembled WGS sequence"/>
</dbReference>
<proteinExistence type="inferred from homology"/>
<keyword evidence="7" id="KW-0460">Magnesium</keyword>
<dbReference type="InterPro" id="IPR020084">
    <property type="entry name" value="NUDIX_hydrolase_CS"/>
</dbReference>
<dbReference type="EC" id="3.6.1.22" evidence="4"/>
<evidence type="ECO:0000259" key="10">
    <source>
        <dbReference type="PROSITE" id="PS51462"/>
    </source>
</evidence>
<organism evidence="11 12">
    <name type="scientific">Ahrensia marina</name>
    <dbReference type="NCBI Taxonomy" id="1514904"/>
    <lineage>
        <taxon>Bacteria</taxon>
        <taxon>Pseudomonadati</taxon>
        <taxon>Pseudomonadota</taxon>
        <taxon>Alphaproteobacteria</taxon>
        <taxon>Hyphomicrobiales</taxon>
        <taxon>Ahrensiaceae</taxon>
        <taxon>Ahrensia</taxon>
    </lineage>
</organism>
<name>A0A0N0VL63_9HYPH</name>
<sequence length="318" mass="34977">MTFSLFDAPYPEHSANCAFSGNPLNRFSERRTETCVAEALDEPEAKVLIIAYGKVVFKKSDASLNAIFKPKELEAAEVETDKIVLLGWDEKGVPWLIASSGFTEETLSEAFEAIDFRSVYIQGLLDEAELGILAQGGALLSWHKSHAFCSGCGTASLMRDGGYKRSCPQCGADHFPRTDPVVIMLTVSKDNEKCLLGRSPHFAEGVYSCLAGFVEPGETIEMAMRRETKEETNIDVGRVSYHASQPWPFPYTMMIGCFGVAASQTIVIDDELEDARWFSRAEVRQMVNGMHPEGLIMPPKGAIASNLVLHWLNAVDAP</sequence>
<dbReference type="InterPro" id="IPR000086">
    <property type="entry name" value="NUDIX_hydrolase_dom"/>
</dbReference>
<dbReference type="AlphaFoldDB" id="A0A0N0VL63"/>
<dbReference type="Gene3D" id="3.90.79.20">
    <property type="match status" value="1"/>
</dbReference>
<accession>A0A0N0VL63</accession>
<dbReference type="SUPFAM" id="SSF55811">
    <property type="entry name" value="Nudix"/>
    <property type="match status" value="1"/>
</dbReference>
<dbReference type="PROSITE" id="PS51462">
    <property type="entry name" value="NUDIX"/>
    <property type="match status" value="1"/>
</dbReference>
<evidence type="ECO:0000256" key="3">
    <source>
        <dbReference type="ARBA" id="ARBA00009595"/>
    </source>
</evidence>
<keyword evidence="6" id="KW-0378">Hydrolase</keyword>
<dbReference type="InterPro" id="IPR015797">
    <property type="entry name" value="NUDIX_hydrolase-like_dom_sf"/>
</dbReference>
<keyword evidence="8" id="KW-0520">NAD</keyword>
<feature type="domain" description="Nudix hydrolase" evidence="10">
    <location>
        <begin position="176"/>
        <end position="309"/>
    </location>
</feature>
<comment type="caution">
    <text evidence="11">The sequence shown here is derived from an EMBL/GenBank/DDBJ whole genome shotgun (WGS) entry which is preliminary data.</text>
</comment>
<dbReference type="Pfam" id="PF00293">
    <property type="entry name" value="NUDIX"/>
    <property type="match status" value="1"/>
</dbReference>
<evidence type="ECO:0000256" key="7">
    <source>
        <dbReference type="ARBA" id="ARBA00022842"/>
    </source>
</evidence>
<evidence type="ECO:0000256" key="5">
    <source>
        <dbReference type="ARBA" id="ARBA00022723"/>
    </source>
</evidence>
<protein>
    <recommendedName>
        <fullName evidence="4">NAD(+) diphosphatase</fullName>
        <ecNumber evidence="4">3.6.1.22</ecNumber>
    </recommendedName>
</protein>
<dbReference type="PATRIC" id="fig|1514904.3.peg.1430"/>
<evidence type="ECO:0000313" key="12">
    <source>
        <dbReference type="Proteomes" id="UP000038011"/>
    </source>
</evidence>
<evidence type="ECO:0000256" key="4">
    <source>
        <dbReference type="ARBA" id="ARBA00012381"/>
    </source>
</evidence>
<dbReference type="CDD" id="cd03429">
    <property type="entry name" value="NUDIX_NADH_pyrophosphatase_Nudt13"/>
    <property type="match status" value="1"/>
</dbReference>
<dbReference type="Pfam" id="PF09297">
    <property type="entry name" value="Zn_ribbon_NUD"/>
    <property type="match status" value="1"/>
</dbReference>
<comment type="cofactor">
    <cofactor evidence="2">
        <name>Zn(2+)</name>
        <dbReference type="ChEBI" id="CHEBI:29105"/>
    </cofactor>
</comment>
<dbReference type="PROSITE" id="PS00893">
    <property type="entry name" value="NUDIX_BOX"/>
    <property type="match status" value="1"/>
</dbReference>
<dbReference type="InterPro" id="IPR050241">
    <property type="entry name" value="NAD-cap_RNA_hydrolase_NudC"/>
</dbReference>
<evidence type="ECO:0000256" key="1">
    <source>
        <dbReference type="ARBA" id="ARBA00001946"/>
    </source>
</evidence>
<dbReference type="RefSeq" id="WP_053999790.1">
    <property type="nucleotide sequence ID" value="NZ_JXMU01000019.1"/>
</dbReference>
<dbReference type="NCBIfam" id="NF001299">
    <property type="entry name" value="PRK00241.1"/>
    <property type="match status" value="1"/>
</dbReference>
<gene>
    <name evidence="11" type="ORF">SU32_12875</name>
</gene>
<dbReference type="Gene3D" id="3.90.79.10">
    <property type="entry name" value="Nucleoside Triphosphate Pyrophosphohydrolase"/>
    <property type="match status" value="1"/>
</dbReference>
<keyword evidence="5" id="KW-0479">Metal-binding</keyword>
<dbReference type="InterPro" id="IPR015375">
    <property type="entry name" value="NADH_PPase-like_N"/>
</dbReference>
<comment type="catalytic activity">
    <reaction evidence="9">
        <text>a 5'-end NAD(+)-phospho-ribonucleoside in mRNA + H2O = a 5'-end phospho-adenosine-phospho-ribonucleoside in mRNA + beta-nicotinamide D-ribonucleotide + 2 H(+)</text>
        <dbReference type="Rhea" id="RHEA:60876"/>
        <dbReference type="Rhea" id="RHEA-COMP:15698"/>
        <dbReference type="Rhea" id="RHEA-COMP:15719"/>
        <dbReference type="ChEBI" id="CHEBI:14649"/>
        <dbReference type="ChEBI" id="CHEBI:15377"/>
        <dbReference type="ChEBI" id="CHEBI:15378"/>
        <dbReference type="ChEBI" id="CHEBI:144029"/>
        <dbReference type="ChEBI" id="CHEBI:144051"/>
    </reaction>
    <physiologicalReaction direction="left-to-right" evidence="9">
        <dbReference type="Rhea" id="RHEA:60877"/>
    </physiologicalReaction>
</comment>
<dbReference type="GO" id="GO:0019677">
    <property type="term" value="P:NAD+ catabolic process"/>
    <property type="evidence" value="ECO:0007669"/>
    <property type="project" value="TreeGrafter"/>
</dbReference>
<dbReference type="PANTHER" id="PTHR42904">
    <property type="entry name" value="NUDIX HYDROLASE, NUDC SUBFAMILY"/>
    <property type="match status" value="1"/>
</dbReference>
<evidence type="ECO:0000256" key="8">
    <source>
        <dbReference type="ARBA" id="ARBA00023027"/>
    </source>
</evidence>
<dbReference type="EMBL" id="JXMU01000019">
    <property type="protein sequence ID" value="KPB00541.1"/>
    <property type="molecule type" value="Genomic_DNA"/>
</dbReference>
<evidence type="ECO:0000313" key="11">
    <source>
        <dbReference type="EMBL" id="KPB00541.1"/>
    </source>
</evidence>
<dbReference type="STRING" id="1514904.SU32_12875"/>
<keyword evidence="12" id="KW-1185">Reference proteome</keyword>
<dbReference type="InterPro" id="IPR049734">
    <property type="entry name" value="NudC-like_C"/>
</dbReference>
<dbReference type="GO" id="GO:0005829">
    <property type="term" value="C:cytosol"/>
    <property type="evidence" value="ECO:0007669"/>
    <property type="project" value="TreeGrafter"/>
</dbReference>
<evidence type="ECO:0000256" key="6">
    <source>
        <dbReference type="ARBA" id="ARBA00022801"/>
    </source>
</evidence>
<dbReference type="Pfam" id="PF09296">
    <property type="entry name" value="NUDIX-like"/>
    <property type="match status" value="1"/>
</dbReference>
<dbReference type="GO" id="GO:0006742">
    <property type="term" value="P:NADP+ catabolic process"/>
    <property type="evidence" value="ECO:0007669"/>
    <property type="project" value="TreeGrafter"/>
</dbReference>
<comment type="cofactor">
    <cofactor evidence="1">
        <name>Mg(2+)</name>
        <dbReference type="ChEBI" id="CHEBI:18420"/>
    </cofactor>
</comment>
<reference evidence="11 12" key="1">
    <citation type="submission" date="2015-01" db="EMBL/GenBank/DDBJ databases">
        <title>Ahrensia donghaiensis sp. nov., a novel dimethylsulphoniopropionate-cleavage bacterium isolated from seawater and emended descriptions of the genus Ahrensia and Ahrensia kielensis.</title>
        <authorList>
            <person name="Liu J."/>
        </authorList>
    </citation>
    <scope>NUCLEOTIDE SEQUENCE [LARGE SCALE GENOMIC DNA]</scope>
    <source>
        <strain evidence="11 12">LZD062</strain>
    </source>
</reference>
<dbReference type="GO" id="GO:0035529">
    <property type="term" value="F:NADH pyrophosphatase activity"/>
    <property type="evidence" value="ECO:0007669"/>
    <property type="project" value="TreeGrafter"/>
</dbReference>
<comment type="similarity">
    <text evidence="3">Belongs to the Nudix hydrolase family. NudC subfamily.</text>
</comment>
<dbReference type="GO" id="GO:0046872">
    <property type="term" value="F:metal ion binding"/>
    <property type="evidence" value="ECO:0007669"/>
    <property type="project" value="UniProtKB-KW"/>
</dbReference>
<dbReference type="OrthoDB" id="9791656at2"/>
<evidence type="ECO:0000256" key="2">
    <source>
        <dbReference type="ARBA" id="ARBA00001947"/>
    </source>
</evidence>
<evidence type="ECO:0000256" key="9">
    <source>
        <dbReference type="ARBA" id="ARBA00023679"/>
    </source>
</evidence>
<dbReference type="PANTHER" id="PTHR42904:SF6">
    <property type="entry name" value="NAD-CAPPED RNA HYDROLASE NUDT12"/>
    <property type="match status" value="1"/>
</dbReference>